<evidence type="ECO:0000313" key="5">
    <source>
        <dbReference type="EMBL" id="ASR52141.1"/>
    </source>
</evidence>
<dbReference type="InterPro" id="IPR002068">
    <property type="entry name" value="A-crystallin/Hsp20_dom"/>
</dbReference>
<comment type="similarity">
    <text evidence="2 3">Belongs to the small heat shock protein (HSP20) family.</text>
</comment>
<evidence type="ECO:0000256" key="3">
    <source>
        <dbReference type="RuleBase" id="RU003616"/>
    </source>
</evidence>
<dbReference type="RefSeq" id="WP_054133139.1">
    <property type="nucleotide sequence ID" value="NZ_CBDIRB010000001.1"/>
</dbReference>
<dbReference type="CDD" id="cd06470">
    <property type="entry name" value="ACD_IbpA-B_like"/>
    <property type="match status" value="1"/>
</dbReference>
<protein>
    <submittedName>
        <fullName evidence="5">Heat-shock protein</fullName>
    </submittedName>
</protein>
<feature type="domain" description="SHSP" evidence="4">
    <location>
        <begin position="29"/>
        <end position="141"/>
    </location>
</feature>
<keyword evidence="1" id="KW-0346">Stress response</keyword>
<name>A0ABN5B5P8_9SPHN</name>
<sequence length="161" mass="17888">MNRFDFTPYRRTTVGFDRLFDLLENQARAAQGDNYPPFNIERNSDDAYRVTIAVAGFKADEIDITAQQNLLVVSGRKAAETESRGNFLHMGIANRNFERRFELADFVRVSDAGLEDGLLTIDLVREVPEAMKPKKITISSGTPKLSVVEGASQEDGDSKAA</sequence>
<gene>
    <name evidence="5" type="ORF">B5J99_12290</name>
</gene>
<dbReference type="Proteomes" id="UP000258016">
    <property type="component" value="Chromosome"/>
</dbReference>
<dbReference type="PANTHER" id="PTHR47062">
    <property type="match status" value="1"/>
</dbReference>
<keyword evidence="6" id="KW-1185">Reference proteome</keyword>
<evidence type="ECO:0000313" key="6">
    <source>
        <dbReference type="Proteomes" id="UP000258016"/>
    </source>
</evidence>
<evidence type="ECO:0000256" key="2">
    <source>
        <dbReference type="PROSITE-ProRule" id="PRU00285"/>
    </source>
</evidence>
<dbReference type="PANTHER" id="PTHR47062:SF1">
    <property type="entry name" value="SMALL HEAT SHOCK PROTEIN IBPA"/>
    <property type="match status" value="1"/>
</dbReference>
<dbReference type="EMBL" id="CP020083">
    <property type="protein sequence ID" value="ASR52141.1"/>
    <property type="molecule type" value="Genomic_DNA"/>
</dbReference>
<accession>A0ABN5B5P8</accession>
<evidence type="ECO:0000259" key="4">
    <source>
        <dbReference type="PROSITE" id="PS01031"/>
    </source>
</evidence>
<dbReference type="SUPFAM" id="SSF49764">
    <property type="entry name" value="HSP20-like chaperones"/>
    <property type="match status" value="1"/>
</dbReference>
<dbReference type="Gene3D" id="2.60.40.790">
    <property type="match status" value="1"/>
</dbReference>
<organism evidence="5 6">
    <name type="scientific">Blastomonas fulva</name>
    <dbReference type="NCBI Taxonomy" id="1550728"/>
    <lineage>
        <taxon>Bacteria</taxon>
        <taxon>Pseudomonadati</taxon>
        <taxon>Pseudomonadota</taxon>
        <taxon>Alphaproteobacteria</taxon>
        <taxon>Sphingomonadales</taxon>
        <taxon>Sphingomonadaceae</taxon>
        <taxon>Blastomonas</taxon>
    </lineage>
</organism>
<evidence type="ECO:0000256" key="1">
    <source>
        <dbReference type="ARBA" id="ARBA00023016"/>
    </source>
</evidence>
<dbReference type="GeneID" id="303486353"/>
<dbReference type="Pfam" id="PF00011">
    <property type="entry name" value="HSP20"/>
    <property type="match status" value="1"/>
</dbReference>
<dbReference type="InterPro" id="IPR008978">
    <property type="entry name" value="HSP20-like_chaperone"/>
</dbReference>
<dbReference type="InterPro" id="IPR037913">
    <property type="entry name" value="ACD_IbpA/B"/>
</dbReference>
<reference evidence="5 6" key="1">
    <citation type="submission" date="2017-03" db="EMBL/GenBank/DDBJ databases">
        <title>Complete genome sequence of Blastomonas fulva degrading microcsystin LR.</title>
        <authorList>
            <person name="Lee H.-g."/>
            <person name="Jin L."/>
            <person name="oh H.-M."/>
        </authorList>
    </citation>
    <scope>NUCLEOTIDE SEQUENCE [LARGE SCALE GENOMIC DNA]</scope>
    <source>
        <strain evidence="5 6">T2</strain>
    </source>
</reference>
<dbReference type="PROSITE" id="PS01031">
    <property type="entry name" value="SHSP"/>
    <property type="match status" value="1"/>
</dbReference>
<proteinExistence type="inferred from homology"/>